<dbReference type="HOGENOM" id="CLU_218263_0_0_12"/>
<protein>
    <submittedName>
        <fullName evidence="1">Uncharacterized protein</fullName>
    </submittedName>
</protein>
<accession>W5SVG9</accession>
<keyword evidence="1" id="KW-0614">Plasmid</keyword>
<dbReference type="AlphaFoldDB" id="W5SVG9"/>
<geneLocation type="plasmid" evidence="1">
    <name>unnamed</name>
</geneLocation>
<sequence>MALIDSCNESTYDVVEFKGIHYNVAFIASDFCYV</sequence>
<proteinExistence type="predicted"/>
<reference evidence="1" key="1">
    <citation type="submission" date="2013-04" db="EMBL/GenBank/DDBJ databases">
        <title>Comparative Genomics of Relapsing Fever Spirochetes.</title>
        <authorList>
            <person name="Schwan T.G."/>
            <person name="Raffel S.J."/>
            <person name="Porcella S.F."/>
            <person name="Martens C.A."/>
            <person name="Bruno D.P."/>
            <person name="Ricklefs S.M."/>
            <person name="Barbian K.B."/>
        </authorList>
    </citation>
    <scope>NUCLEOTIDE SEQUENCE</scope>
    <source>
        <strain evidence="1">Co53</strain>
        <plasmid evidence="1">unnamed</plasmid>
    </source>
</reference>
<dbReference type="EMBL" id="CP005747">
    <property type="protein sequence ID" value="AHH11209.1"/>
    <property type="molecule type" value="Genomic_DNA"/>
</dbReference>
<name>W5SVG9_9SPIR</name>
<gene>
    <name evidence="1" type="ORF">BCO_0900044</name>
</gene>
<evidence type="ECO:0000313" key="1">
    <source>
        <dbReference type="EMBL" id="AHH11209.1"/>
    </source>
</evidence>
<organism evidence="1">
    <name type="scientific">Borrelia coriaceae ATCC 43381</name>
    <dbReference type="NCBI Taxonomy" id="1408429"/>
    <lineage>
        <taxon>Bacteria</taxon>
        <taxon>Pseudomonadati</taxon>
        <taxon>Spirochaetota</taxon>
        <taxon>Spirochaetia</taxon>
        <taxon>Spirochaetales</taxon>
        <taxon>Borreliaceae</taxon>
        <taxon>Borrelia</taxon>
    </lineage>
</organism>